<name>A0A835PLK8_VANPL</name>
<dbReference type="EMBL" id="JADCNM010000014">
    <property type="protein sequence ID" value="KAG0453782.1"/>
    <property type="molecule type" value="Genomic_DNA"/>
</dbReference>
<proteinExistence type="predicted"/>
<dbReference type="AlphaFoldDB" id="A0A835PLK8"/>
<organism evidence="1 2">
    <name type="scientific">Vanilla planifolia</name>
    <name type="common">Vanilla</name>
    <dbReference type="NCBI Taxonomy" id="51239"/>
    <lineage>
        <taxon>Eukaryota</taxon>
        <taxon>Viridiplantae</taxon>
        <taxon>Streptophyta</taxon>
        <taxon>Embryophyta</taxon>
        <taxon>Tracheophyta</taxon>
        <taxon>Spermatophyta</taxon>
        <taxon>Magnoliopsida</taxon>
        <taxon>Liliopsida</taxon>
        <taxon>Asparagales</taxon>
        <taxon>Orchidaceae</taxon>
        <taxon>Vanilloideae</taxon>
        <taxon>Vanilleae</taxon>
        <taxon>Vanilla</taxon>
    </lineage>
</organism>
<reference evidence="1 2" key="1">
    <citation type="journal article" date="2020" name="Nat. Food">
        <title>A phased Vanilla planifolia genome enables genetic improvement of flavour and production.</title>
        <authorList>
            <person name="Hasing T."/>
            <person name="Tang H."/>
            <person name="Brym M."/>
            <person name="Khazi F."/>
            <person name="Huang T."/>
            <person name="Chambers A.H."/>
        </authorList>
    </citation>
    <scope>NUCLEOTIDE SEQUENCE [LARGE SCALE GENOMIC DNA]</scope>
    <source>
        <tissue evidence="1">Leaf</tissue>
    </source>
</reference>
<comment type="caution">
    <text evidence="1">The sequence shown here is derived from an EMBL/GenBank/DDBJ whole genome shotgun (WGS) entry which is preliminary data.</text>
</comment>
<dbReference type="Proteomes" id="UP000639772">
    <property type="component" value="Unassembled WGS sequence"/>
</dbReference>
<evidence type="ECO:0000313" key="1">
    <source>
        <dbReference type="EMBL" id="KAG0453782.1"/>
    </source>
</evidence>
<evidence type="ECO:0000313" key="2">
    <source>
        <dbReference type="Proteomes" id="UP000639772"/>
    </source>
</evidence>
<gene>
    <name evidence="1" type="ORF">HPP92_025086</name>
</gene>
<accession>A0A835PLK8</accession>
<sequence>MEASDEREEDGHKAYRRFGHKKKLGGWSEEELMQATPGRTLFLSAFGFAPFRESAAAWKQVAELCHHFVRRSGEGQATAVSKEMEIGERVTRRGGSRVRLHEADGRPCPCELGGGDEGGP</sequence>
<protein>
    <submittedName>
        <fullName evidence="1">Uncharacterized protein</fullName>
    </submittedName>
</protein>